<organism evidence="2 3">
    <name type="scientific">Bordetella ansorpii</name>
    <dbReference type="NCBI Taxonomy" id="288768"/>
    <lineage>
        <taxon>Bacteria</taxon>
        <taxon>Pseudomonadati</taxon>
        <taxon>Pseudomonadota</taxon>
        <taxon>Betaproteobacteria</taxon>
        <taxon>Burkholderiales</taxon>
        <taxon>Alcaligenaceae</taxon>
        <taxon>Bordetella</taxon>
    </lineage>
</organism>
<dbReference type="STRING" id="288768.SAMEA3906486_01358"/>
<keyword evidence="3" id="KW-1185">Reference proteome</keyword>
<dbReference type="Proteomes" id="UP000076848">
    <property type="component" value="Unassembled WGS sequence"/>
</dbReference>
<dbReference type="Pfam" id="PF03886">
    <property type="entry name" value="ABC_trans_aux"/>
    <property type="match status" value="1"/>
</dbReference>
<dbReference type="PROSITE" id="PS51257">
    <property type="entry name" value="PROKAR_LIPOPROTEIN"/>
    <property type="match status" value="1"/>
</dbReference>
<dbReference type="SUPFAM" id="SSF159594">
    <property type="entry name" value="XCC0632-like"/>
    <property type="match status" value="1"/>
</dbReference>
<evidence type="ECO:0000313" key="3">
    <source>
        <dbReference type="Proteomes" id="UP000076848"/>
    </source>
</evidence>
<gene>
    <name evidence="2" type="ORF">SAMEA3906486_01358</name>
</gene>
<evidence type="ECO:0000259" key="1">
    <source>
        <dbReference type="Pfam" id="PF03886"/>
    </source>
</evidence>
<dbReference type="EMBL" id="FKIF01000002">
    <property type="protein sequence ID" value="SAI67161.1"/>
    <property type="molecule type" value="Genomic_DNA"/>
</dbReference>
<proteinExistence type="predicted"/>
<name>A0A157SA44_9BORD</name>
<dbReference type="InterPro" id="IPR005586">
    <property type="entry name" value="ABC_trans_aux"/>
</dbReference>
<reference evidence="2 3" key="1">
    <citation type="submission" date="2016-04" db="EMBL/GenBank/DDBJ databases">
        <authorList>
            <consortium name="Pathogen Informatics"/>
        </authorList>
    </citation>
    <scope>NUCLEOTIDE SEQUENCE [LARGE SCALE GENOMIC DNA]</scope>
    <source>
        <strain evidence="2 3">H050680373</strain>
    </source>
</reference>
<protein>
    <submittedName>
        <fullName evidence="2">ABC-type uncharacterized transport system, auxiliary component</fullName>
    </submittedName>
</protein>
<feature type="domain" description="ABC-type transport auxiliary lipoprotein component" evidence="1">
    <location>
        <begin position="58"/>
        <end position="186"/>
    </location>
</feature>
<dbReference type="Gene3D" id="3.40.50.10610">
    <property type="entry name" value="ABC-type transport auxiliary lipoprotein component"/>
    <property type="match status" value="1"/>
</dbReference>
<evidence type="ECO:0000313" key="2">
    <source>
        <dbReference type="EMBL" id="SAI67161.1"/>
    </source>
</evidence>
<sequence>MLKMKRSLAILAVALVLGGCSLGKTGPTPTLYDLGADLRPAPTLAARAPLSLSFTAVPTLADVGMIWRIGDSASPRAYAQARWAAAPSELVRLRLAERLSRQGAVLPEGVTGVPQLQISLTRFEQVFQPDGSASTGQLALQAVLLSDRRVVAQRRIERAVPAASQDAAGGATALRQATDEAADELAQWLAQVMPAASGAAASGGARPR</sequence>
<accession>A0A157SA44</accession>
<dbReference type="AlphaFoldDB" id="A0A157SA44"/>